<dbReference type="Proteomes" id="UP000594263">
    <property type="component" value="Unplaced"/>
</dbReference>
<dbReference type="OMA" id="WDAYEIV"/>
<dbReference type="PANTHER" id="PTHR34665">
    <property type="entry name" value="DUF3741 DOMAIN-CONTAINING PROTEIN"/>
    <property type="match status" value="1"/>
</dbReference>
<protein>
    <submittedName>
        <fullName evidence="1">Uncharacterized protein</fullName>
    </submittedName>
</protein>
<accession>A0A7N0T5C2</accession>
<dbReference type="Gramene" id="Kaladp0024s0077.1.v1.1">
    <property type="protein sequence ID" value="Kaladp0024s0077.1.v1.1.CDS.1"/>
    <property type="gene ID" value="Kaladp0024s0077.v1.1"/>
</dbReference>
<keyword evidence="2" id="KW-1185">Reference proteome</keyword>
<organism evidence="1 2">
    <name type="scientific">Kalanchoe fedtschenkoi</name>
    <name type="common">Lavender scallops</name>
    <name type="synonym">South American air plant</name>
    <dbReference type="NCBI Taxonomy" id="63787"/>
    <lineage>
        <taxon>Eukaryota</taxon>
        <taxon>Viridiplantae</taxon>
        <taxon>Streptophyta</taxon>
        <taxon>Embryophyta</taxon>
        <taxon>Tracheophyta</taxon>
        <taxon>Spermatophyta</taxon>
        <taxon>Magnoliopsida</taxon>
        <taxon>eudicotyledons</taxon>
        <taxon>Gunneridae</taxon>
        <taxon>Pentapetalae</taxon>
        <taxon>Saxifragales</taxon>
        <taxon>Crassulaceae</taxon>
        <taxon>Kalanchoe</taxon>
    </lineage>
</organism>
<dbReference type="PANTHER" id="PTHR34665:SF1">
    <property type="entry name" value="OS02G0595200 PROTEIN"/>
    <property type="match status" value="1"/>
</dbReference>
<proteinExistence type="predicted"/>
<dbReference type="AlphaFoldDB" id="A0A7N0T5C2"/>
<evidence type="ECO:0000313" key="2">
    <source>
        <dbReference type="Proteomes" id="UP000594263"/>
    </source>
</evidence>
<name>A0A7N0T5C2_KALFE</name>
<dbReference type="EnsemblPlants" id="Kaladp0024s0077.1.v1.1">
    <property type="protein sequence ID" value="Kaladp0024s0077.1.v1.1.CDS.1"/>
    <property type="gene ID" value="Kaladp0024s0077.v1.1"/>
</dbReference>
<sequence>MKSSGLQEQQELEIIKAVAQAWLGHSNFPNPANEFDTRIAKFKARPSRFKAEANTRRGRASGGGGGWDFKHSLWDPYEIVAVSKRLEDGMVVVDREFLDPYCPRSSPKRRRESKNSLRSLFSQLSLNRFD</sequence>
<reference evidence="1" key="1">
    <citation type="submission" date="2021-01" db="UniProtKB">
        <authorList>
            <consortium name="EnsemblPlants"/>
        </authorList>
    </citation>
    <scope>IDENTIFICATION</scope>
</reference>
<evidence type="ECO:0000313" key="1">
    <source>
        <dbReference type="EnsemblPlants" id="Kaladp0024s0077.1.v1.1.CDS.1"/>
    </source>
</evidence>